<dbReference type="GO" id="GO:0047555">
    <property type="term" value="F:3',5'-cyclic-GMP phosphodiesterase activity"/>
    <property type="evidence" value="ECO:0007669"/>
    <property type="project" value="TreeGrafter"/>
</dbReference>
<dbReference type="GO" id="GO:0006198">
    <property type="term" value="P:cAMP catabolic process"/>
    <property type="evidence" value="ECO:0007669"/>
    <property type="project" value="InterPro"/>
</dbReference>
<dbReference type="GeneID" id="36561817"/>
<dbReference type="InterPro" id="IPR036866">
    <property type="entry name" value="RibonucZ/Hydroxyglut_hydro"/>
</dbReference>
<dbReference type="AlphaFoldDB" id="A0A2I2G5V6"/>
<evidence type="ECO:0008006" key="4">
    <source>
        <dbReference type="Google" id="ProtNLM"/>
    </source>
</evidence>
<dbReference type="EMBL" id="MSFO01000005">
    <property type="protein sequence ID" value="PLB48262.1"/>
    <property type="molecule type" value="Genomic_DNA"/>
</dbReference>
<dbReference type="CDD" id="cd07735">
    <property type="entry name" value="class_II_PDE_MBL-fold"/>
    <property type="match status" value="1"/>
</dbReference>
<reference evidence="2 3" key="1">
    <citation type="submission" date="2016-12" db="EMBL/GenBank/DDBJ databases">
        <title>The genomes of Aspergillus section Nigri reveals drivers in fungal speciation.</title>
        <authorList>
            <consortium name="DOE Joint Genome Institute"/>
            <person name="Vesth T.C."/>
            <person name="Nybo J."/>
            <person name="Theobald S."/>
            <person name="Brandl J."/>
            <person name="Frisvad J.C."/>
            <person name="Nielsen K.F."/>
            <person name="Lyhne E.K."/>
            <person name="Kogle M.E."/>
            <person name="Kuo A."/>
            <person name="Riley R."/>
            <person name="Clum A."/>
            <person name="Nolan M."/>
            <person name="Lipzen A."/>
            <person name="Salamov A."/>
            <person name="Henrissat B."/>
            <person name="Wiebenga A."/>
            <person name="De Vries R.P."/>
            <person name="Grigoriev I.V."/>
            <person name="Mortensen U.H."/>
            <person name="Andersen M.R."/>
            <person name="Baker S.E."/>
        </authorList>
    </citation>
    <scope>NUCLEOTIDE SEQUENCE [LARGE SCALE GENOMIC DNA]</scope>
    <source>
        <strain evidence="2 3">IBT 23096</strain>
    </source>
</reference>
<dbReference type="VEuPathDB" id="FungiDB:P170DRAFT_497547"/>
<dbReference type="InterPro" id="IPR000396">
    <property type="entry name" value="Pdiesterase2"/>
</dbReference>
<comment type="caution">
    <text evidence="2">The sequence shown here is derived from an EMBL/GenBank/DDBJ whole genome shotgun (WGS) entry which is preliminary data.</text>
</comment>
<accession>A0A2I2G5V6</accession>
<dbReference type="PANTHER" id="PTHR28283">
    <property type="entry name" value="3',5'-CYCLIC-NUCLEOTIDE PHOSPHODIESTERASE 1"/>
    <property type="match status" value="1"/>
</dbReference>
<gene>
    <name evidence="2" type="ORF">P170DRAFT_497547</name>
</gene>
<protein>
    <recommendedName>
        <fullName evidence="4">cAMP-specific phosphodiesterase</fullName>
    </recommendedName>
</protein>
<feature type="compositionally biased region" description="Polar residues" evidence="1">
    <location>
        <begin position="387"/>
        <end position="399"/>
    </location>
</feature>
<dbReference type="Proteomes" id="UP000234275">
    <property type="component" value="Unassembled WGS sequence"/>
</dbReference>
<dbReference type="SUPFAM" id="SSF56281">
    <property type="entry name" value="Metallo-hydrolase/oxidoreductase"/>
    <property type="match status" value="1"/>
</dbReference>
<dbReference type="PANTHER" id="PTHR28283:SF1">
    <property type="entry name" value="3',5'-CYCLIC-NUCLEOTIDE PHOSPHODIESTERASE 1"/>
    <property type="match status" value="1"/>
</dbReference>
<dbReference type="RefSeq" id="XP_024703564.1">
    <property type="nucleotide sequence ID" value="XM_024854112.1"/>
</dbReference>
<dbReference type="GO" id="GO:0004115">
    <property type="term" value="F:3',5'-cyclic-AMP phosphodiesterase activity"/>
    <property type="evidence" value="ECO:0007669"/>
    <property type="project" value="InterPro"/>
</dbReference>
<proteinExistence type="predicted"/>
<dbReference type="Pfam" id="PF02112">
    <property type="entry name" value="PDEase_II"/>
    <property type="match status" value="2"/>
</dbReference>
<name>A0A2I2G5V6_9EURO</name>
<dbReference type="OrthoDB" id="258495at2759"/>
<dbReference type="PRINTS" id="PR00388">
    <property type="entry name" value="PDIESTERASE2"/>
</dbReference>
<dbReference type="GO" id="GO:1902660">
    <property type="term" value="P:negative regulation of glucose mediated signaling pathway"/>
    <property type="evidence" value="ECO:0007669"/>
    <property type="project" value="TreeGrafter"/>
</dbReference>
<keyword evidence="3" id="KW-1185">Reference proteome</keyword>
<feature type="region of interest" description="Disordered" evidence="1">
    <location>
        <begin position="343"/>
        <end position="407"/>
    </location>
</feature>
<evidence type="ECO:0000313" key="2">
    <source>
        <dbReference type="EMBL" id="PLB48262.1"/>
    </source>
</evidence>
<dbReference type="STRING" id="1392250.A0A2I2G5V6"/>
<organism evidence="2 3">
    <name type="scientific">Aspergillus steynii IBT 23096</name>
    <dbReference type="NCBI Taxonomy" id="1392250"/>
    <lineage>
        <taxon>Eukaryota</taxon>
        <taxon>Fungi</taxon>
        <taxon>Dikarya</taxon>
        <taxon>Ascomycota</taxon>
        <taxon>Pezizomycotina</taxon>
        <taxon>Eurotiomycetes</taxon>
        <taxon>Eurotiomycetidae</taxon>
        <taxon>Eurotiales</taxon>
        <taxon>Aspergillaceae</taxon>
        <taxon>Aspergillus</taxon>
        <taxon>Aspergillus subgen. Circumdati</taxon>
    </lineage>
</organism>
<sequence>MVADLSQKGPTGGPCEDSITGMLVRSTSTSWGPDSMIAVDAGTLLCGLKNVLETSDDNGPFSGMAMPYKTAKANAAHILREIVGPVLVTHAHLDHISGFVVNTPILEASSGPKRLTALPSVISAFKEHMFNEILWPNLTDEDGGAGLITFQRLVEGGNPHMGRGEEKGYVRACEGLTTRCFAVSHGRCKRPYQQQPTTSTPDLNPRRLSLPSSADPVLFQDSFVDRPLLSPATGQSQSSQSPREVCTAVESSAFFIRDHASGIEIIIFGDIEPDSISIHPRNQRVWEKAAPKVLSKVLRAIFIECSYDNSVSDEFLYGHLCPRHLIKELKVLARLVFKLKHGAGHKRKRATPPEQEHAPEEPPSAKQKSGRSKSHSSAKGTQRGRGRTSTVTFADTPSGSLAAANDDIEETTDDIKWSEEEKPLEGLTIFLIHIKDDMSEDEPVAERILSEVTELAETENLGCTIRVPGRGENILI</sequence>
<evidence type="ECO:0000313" key="3">
    <source>
        <dbReference type="Proteomes" id="UP000234275"/>
    </source>
</evidence>
<evidence type="ECO:0000256" key="1">
    <source>
        <dbReference type="SAM" id="MobiDB-lite"/>
    </source>
</evidence>
<feature type="compositionally biased region" description="Basic residues" evidence="1">
    <location>
        <begin position="368"/>
        <end position="386"/>
    </location>
</feature>